<dbReference type="EMBL" id="VTOW01000003">
    <property type="protein sequence ID" value="NKE72487.1"/>
    <property type="molecule type" value="Genomic_DNA"/>
</dbReference>
<dbReference type="InterPro" id="IPR009875">
    <property type="entry name" value="PilZ_domain"/>
</dbReference>
<evidence type="ECO:0000313" key="2">
    <source>
        <dbReference type="EMBL" id="NKE72487.1"/>
    </source>
</evidence>
<organism evidence="2 3">
    <name type="scientific">Candidatus Manganitrophus noduliformans</name>
    <dbReference type="NCBI Taxonomy" id="2606439"/>
    <lineage>
        <taxon>Bacteria</taxon>
        <taxon>Pseudomonadati</taxon>
        <taxon>Nitrospirota</taxon>
        <taxon>Nitrospiria</taxon>
        <taxon>Candidatus Troglogloeales</taxon>
        <taxon>Candidatus Manganitrophaceae</taxon>
        <taxon>Candidatus Manganitrophus</taxon>
    </lineage>
</organism>
<evidence type="ECO:0000259" key="1">
    <source>
        <dbReference type="Pfam" id="PF07238"/>
    </source>
</evidence>
<protein>
    <submittedName>
        <fullName evidence="2">PilZ domain-containing protein</fullName>
    </submittedName>
</protein>
<comment type="caution">
    <text evidence="2">The sequence shown here is derived from an EMBL/GenBank/DDBJ whole genome shotgun (WGS) entry which is preliminary data.</text>
</comment>
<dbReference type="RefSeq" id="WP_168062174.1">
    <property type="nucleotide sequence ID" value="NZ_VTOW01000003.1"/>
</dbReference>
<dbReference type="GO" id="GO:0035438">
    <property type="term" value="F:cyclic-di-GMP binding"/>
    <property type="evidence" value="ECO:0007669"/>
    <property type="project" value="InterPro"/>
</dbReference>
<gene>
    <name evidence="2" type="ORF">MNODULE_17185</name>
</gene>
<accession>A0A7X6DSL1</accession>
<dbReference type="AlphaFoldDB" id="A0A7X6DSL1"/>
<reference evidence="2 3" key="1">
    <citation type="journal article" date="2020" name="Nature">
        <title>Bacterial chemolithoautotrophy via manganese oxidation.</title>
        <authorList>
            <person name="Yu H."/>
            <person name="Leadbetter J.R."/>
        </authorList>
    </citation>
    <scope>NUCLEOTIDE SEQUENCE [LARGE SCALE GENOMIC DNA]</scope>
    <source>
        <strain evidence="2 3">Mn-1</strain>
    </source>
</reference>
<sequence length="115" mass="13013">MENRRKQKRVPLMTLARITPHGLQKTVDAMIRDVSIHGMGVYVKGPYQKGDLLLVKISVKTEEGKAINESLYGQVVWATALEAAGQYAIGLEFHDMEKKNPALYAYIKRLEKLQN</sequence>
<keyword evidence="3" id="KW-1185">Reference proteome</keyword>
<dbReference type="Pfam" id="PF07238">
    <property type="entry name" value="PilZ"/>
    <property type="match status" value="1"/>
</dbReference>
<evidence type="ECO:0000313" key="3">
    <source>
        <dbReference type="Proteomes" id="UP000534783"/>
    </source>
</evidence>
<name>A0A7X6DSL1_9BACT</name>
<proteinExistence type="predicted"/>
<dbReference type="Gene3D" id="2.40.10.220">
    <property type="entry name" value="predicted glycosyltransferase like domains"/>
    <property type="match status" value="1"/>
</dbReference>
<dbReference type="Proteomes" id="UP000534783">
    <property type="component" value="Unassembled WGS sequence"/>
</dbReference>
<dbReference type="SUPFAM" id="SSF141371">
    <property type="entry name" value="PilZ domain-like"/>
    <property type="match status" value="1"/>
</dbReference>
<feature type="domain" description="PilZ" evidence="1">
    <location>
        <begin position="3"/>
        <end position="100"/>
    </location>
</feature>